<dbReference type="Pfam" id="PF20976">
    <property type="entry name" value="Pop8"/>
    <property type="match status" value="1"/>
</dbReference>
<organism evidence="4 6">
    <name type="scientific">Arctia plantaginis</name>
    <name type="common">Wood tiger moth</name>
    <name type="synonym">Phalaena plantaginis</name>
    <dbReference type="NCBI Taxonomy" id="874455"/>
    <lineage>
        <taxon>Eukaryota</taxon>
        <taxon>Metazoa</taxon>
        <taxon>Ecdysozoa</taxon>
        <taxon>Arthropoda</taxon>
        <taxon>Hexapoda</taxon>
        <taxon>Insecta</taxon>
        <taxon>Pterygota</taxon>
        <taxon>Neoptera</taxon>
        <taxon>Endopterygota</taxon>
        <taxon>Lepidoptera</taxon>
        <taxon>Glossata</taxon>
        <taxon>Ditrysia</taxon>
        <taxon>Noctuoidea</taxon>
        <taxon>Erebidae</taxon>
        <taxon>Arctiinae</taxon>
        <taxon>Arctia</taxon>
    </lineage>
</organism>
<dbReference type="InterPro" id="IPR038085">
    <property type="entry name" value="Rnp2-like_sf"/>
</dbReference>
<dbReference type="Proteomes" id="UP000494106">
    <property type="component" value="Unassembled WGS sequence"/>
</dbReference>
<dbReference type="EMBL" id="CADEBD010000301">
    <property type="protein sequence ID" value="CAB3236367.1"/>
    <property type="molecule type" value="Genomic_DNA"/>
</dbReference>
<keyword evidence="1" id="KW-0819">tRNA processing</keyword>
<evidence type="ECO:0000313" key="4">
    <source>
        <dbReference type="EMBL" id="CAB3236367.1"/>
    </source>
</evidence>
<dbReference type="OrthoDB" id="7472182at2759"/>
<dbReference type="EMBL" id="CADEBC010000014">
    <property type="protein sequence ID" value="CAB3219869.1"/>
    <property type="molecule type" value="Genomic_DNA"/>
</dbReference>
<proteinExistence type="predicted"/>
<evidence type="ECO:0000259" key="2">
    <source>
        <dbReference type="Pfam" id="PF20976"/>
    </source>
</evidence>
<evidence type="ECO:0000313" key="5">
    <source>
        <dbReference type="Proteomes" id="UP000494106"/>
    </source>
</evidence>
<evidence type="ECO:0000313" key="6">
    <source>
        <dbReference type="Proteomes" id="UP000494256"/>
    </source>
</evidence>
<protein>
    <recommendedName>
        <fullName evidence="2">Ribonucleases P/MRP subunit Pop8-like domain-containing protein</fullName>
    </recommendedName>
</protein>
<keyword evidence="5" id="KW-1185">Reference proteome</keyword>
<dbReference type="GO" id="GO:0008033">
    <property type="term" value="P:tRNA processing"/>
    <property type="evidence" value="ECO:0007669"/>
    <property type="project" value="UniProtKB-KW"/>
</dbReference>
<name>A0A8S0ZVW8_ARCPL</name>
<dbReference type="InterPro" id="IPR049128">
    <property type="entry name" value="Pop8-like_dom"/>
</dbReference>
<evidence type="ECO:0000256" key="1">
    <source>
        <dbReference type="ARBA" id="ARBA00022694"/>
    </source>
</evidence>
<feature type="domain" description="Ribonucleases P/MRP subunit Pop8-like" evidence="2">
    <location>
        <begin position="11"/>
        <end position="70"/>
    </location>
</feature>
<dbReference type="SUPFAM" id="SSF160350">
    <property type="entry name" value="Rnp2-like"/>
    <property type="match status" value="1"/>
</dbReference>
<dbReference type="Gene3D" id="3.30.70.3250">
    <property type="entry name" value="Ribonuclease P, Pop5 subunit"/>
    <property type="match status" value="1"/>
</dbReference>
<dbReference type="GO" id="GO:1902555">
    <property type="term" value="C:endoribonuclease complex"/>
    <property type="evidence" value="ECO:0007669"/>
    <property type="project" value="UniProtKB-ARBA"/>
</dbReference>
<reference evidence="5 6" key="1">
    <citation type="submission" date="2020-04" db="EMBL/GenBank/DDBJ databases">
        <authorList>
            <person name="Wallbank WR R."/>
            <person name="Pardo Diaz C."/>
            <person name="Kozak K."/>
            <person name="Martin S."/>
            <person name="Jiggins C."/>
            <person name="Moest M."/>
            <person name="Warren A I."/>
            <person name="Byers J.R.P. K."/>
            <person name="Montejo-Kovacevich G."/>
            <person name="Yen C E."/>
        </authorList>
    </citation>
    <scope>NUCLEOTIDE SEQUENCE [LARGE SCALE GENOMIC DNA]</scope>
</reference>
<dbReference type="Proteomes" id="UP000494256">
    <property type="component" value="Unassembled WGS sequence"/>
</dbReference>
<dbReference type="AlphaFoldDB" id="A0A8S0ZVW8"/>
<evidence type="ECO:0000313" key="3">
    <source>
        <dbReference type="EMBL" id="CAB3219869.1"/>
    </source>
</evidence>
<accession>A0A8S0ZVW8</accession>
<comment type="caution">
    <text evidence="4">The sequence shown here is derived from an EMBL/GenBank/DDBJ whole genome shotgun (WGS) entry which is preliminary data.</text>
</comment>
<gene>
    <name evidence="3" type="ORF">APLA_LOCUS110</name>
    <name evidence="4" type="ORF">APLA_LOCUS7362</name>
</gene>
<sequence length="89" mass="9972">MSSQYYYLDIETSTELNALTVRRSIEVAAKSIFGECGAAELNVDVLRSEGRRALLRVHEEKLRKLWAALTLAASELRVLKHSPSLQALI</sequence>
<dbReference type="GO" id="GO:1990904">
    <property type="term" value="C:ribonucleoprotein complex"/>
    <property type="evidence" value="ECO:0007669"/>
    <property type="project" value="UniProtKB-ARBA"/>
</dbReference>